<dbReference type="EMBL" id="BHXQ01000003">
    <property type="protein sequence ID" value="GCC51888.1"/>
    <property type="molecule type" value="Genomic_DNA"/>
</dbReference>
<dbReference type="OrthoDB" id="976966at2"/>
<keyword evidence="1" id="KW-0812">Transmembrane</keyword>
<evidence type="ECO:0000313" key="4">
    <source>
        <dbReference type="Proteomes" id="UP000288227"/>
    </source>
</evidence>
<keyword evidence="1" id="KW-1133">Transmembrane helix</keyword>
<evidence type="ECO:0000256" key="1">
    <source>
        <dbReference type="SAM" id="Phobius"/>
    </source>
</evidence>
<keyword evidence="1" id="KW-0472">Membrane</keyword>
<feature type="domain" description="DUF4340" evidence="2">
    <location>
        <begin position="76"/>
        <end position="242"/>
    </location>
</feature>
<dbReference type="AlphaFoldDB" id="A0A401UAE6"/>
<keyword evidence="4" id="KW-1185">Reference proteome</keyword>
<dbReference type="Proteomes" id="UP000288227">
    <property type="component" value="Unassembled WGS sequence"/>
</dbReference>
<organism evidence="3 4">
    <name type="scientific">Chryseotalea sanaruensis</name>
    <dbReference type="NCBI Taxonomy" id="2482724"/>
    <lineage>
        <taxon>Bacteria</taxon>
        <taxon>Pseudomonadati</taxon>
        <taxon>Bacteroidota</taxon>
        <taxon>Cytophagia</taxon>
        <taxon>Cytophagales</taxon>
        <taxon>Chryseotaleaceae</taxon>
        <taxon>Chryseotalea</taxon>
    </lineage>
</organism>
<dbReference type="InterPro" id="IPR025641">
    <property type="entry name" value="DUF4340"/>
</dbReference>
<gene>
    <name evidence="3" type="ORF">SanaruYs_21170</name>
</gene>
<evidence type="ECO:0000313" key="3">
    <source>
        <dbReference type="EMBL" id="GCC51888.1"/>
    </source>
</evidence>
<sequence>MQEKRNKLLFAVLLVSVAITTVIYFLGNETSSEVKNKDLFQVTESKVINRVELASASGKVTLSFNGTRWMVNETEAADRDMIDVLFATALQAEVKRPVAENRNDSVAVEVKATGVNVKFFEGDVLRKNFTAGGNNKKTEAYFIDETGKAYLMNIPGYRVYVSGVFELTEKQWWDKYVFPFNWSNVRDLAVMYPNKVDNNFTISLQEENFAIDNLPTDTTKLNDFLFAVSLLTVDEFIEIDSLKDVEPVLTVQVSDIANRIYTLSILPYVQAGKTACLVKQNHLAWIDNRKLARLVKNREFFRKKA</sequence>
<dbReference type="Pfam" id="PF14238">
    <property type="entry name" value="DUF4340"/>
    <property type="match status" value="1"/>
</dbReference>
<name>A0A401UAE6_9BACT</name>
<proteinExistence type="predicted"/>
<comment type="caution">
    <text evidence="3">The sequence shown here is derived from an EMBL/GenBank/DDBJ whole genome shotgun (WGS) entry which is preliminary data.</text>
</comment>
<feature type="transmembrane region" description="Helical" evidence="1">
    <location>
        <begin position="7"/>
        <end position="27"/>
    </location>
</feature>
<protein>
    <recommendedName>
        <fullName evidence="2">DUF4340 domain-containing protein</fullName>
    </recommendedName>
</protein>
<accession>A0A401UAE6</accession>
<evidence type="ECO:0000259" key="2">
    <source>
        <dbReference type="Pfam" id="PF14238"/>
    </source>
</evidence>
<reference evidence="3 4" key="1">
    <citation type="submission" date="2018-11" db="EMBL/GenBank/DDBJ databases">
        <title>Chryseotalea sanarue gen. nov., sp., nov., a member of the family Cytophagaceae, isolated from a brackish lake in Hamamatsu Japan.</title>
        <authorList>
            <person name="Maejima Y."/>
            <person name="Iino T."/>
            <person name="Muraguchi Y."/>
            <person name="Fukuda K."/>
            <person name="Ohkuma M."/>
            <person name="Moriuchi R."/>
            <person name="Dohra H."/>
            <person name="Kimbara K."/>
            <person name="Shintani M."/>
        </authorList>
    </citation>
    <scope>NUCLEOTIDE SEQUENCE [LARGE SCALE GENOMIC DNA]</scope>
    <source>
        <strain evidence="3 4">Ys</strain>
    </source>
</reference>
<dbReference type="RefSeq" id="WP_127122526.1">
    <property type="nucleotide sequence ID" value="NZ_BHXQ01000003.1"/>
</dbReference>